<dbReference type="AlphaFoldDB" id="A0A4P8XLQ8"/>
<accession>A0A4P8XLQ8</accession>
<evidence type="ECO:0000256" key="1">
    <source>
        <dbReference type="ARBA" id="ARBA00007118"/>
    </source>
</evidence>
<dbReference type="GO" id="GO:0016491">
    <property type="term" value="F:oxidoreductase activity"/>
    <property type="evidence" value="ECO:0007669"/>
    <property type="project" value="UniProtKB-KW"/>
</dbReference>
<sequence>MSTATSQDFFKVIKERHSVRKYDPSVKISREEMTEILADASLAPSSSNLQPWRFLIIDDQELKEKLHPIAFNQEHVLTSSAVIAVLGDMKWYEQGEKIYTMAQEAGLMTAEVKERFVNNALNLYSGLSEEMKSSIVDVDSGLISMQLMLSARARGYDTVPMGGYNKQQFVEAFGIPAQYRSVMLIAIGKAAEPARATNRLPLNDMVSWNSFDL</sequence>
<dbReference type="Gene3D" id="3.40.109.10">
    <property type="entry name" value="NADH Oxidase"/>
    <property type="match status" value="1"/>
</dbReference>
<name>A0A4P8XLQ8_9BACL</name>
<protein>
    <submittedName>
        <fullName evidence="4">Nitroreductase</fullName>
    </submittedName>
</protein>
<feature type="domain" description="Nitroreductase" evidence="3">
    <location>
        <begin position="13"/>
        <end position="189"/>
    </location>
</feature>
<dbReference type="InterPro" id="IPR000415">
    <property type="entry name" value="Nitroreductase-like"/>
</dbReference>
<dbReference type="SUPFAM" id="SSF55469">
    <property type="entry name" value="FMN-dependent nitroreductase-like"/>
    <property type="match status" value="1"/>
</dbReference>
<dbReference type="RefSeq" id="WP_138226548.1">
    <property type="nucleotide sequence ID" value="NZ_CP040396.1"/>
</dbReference>
<dbReference type="InterPro" id="IPR029479">
    <property type="entry name" value="Nitroreductase"/>
</dbReference>
<comment type="similarity">
    <text evidence="1">Belongs to the nitroreductase family.</text>
</comment>
<proteinExistence type="inferred from homology"/>
<evidence type="ECO:0000256" key="2">
    <source>
        <dbReference type="ARBA" id="ARBA00023002"/>
    </source>
</evidence>
<organism evidence="4 5">
    <name type="scientific">Paenibacillus algicola</name>
    <dbReference type="NCBI Taxonomy" id="2565926"/>
    <lineage>
        <taxon>Bacteria</taxon>
        <taxon>Bacillati</taxon>
        <taxon>Bacillota</taxon>
        <taxon>Bacilli</taxon>
        <taxon>Bacillales</taxon>
        <taxon>Paenibacillaceae</taxon>
        <taxon>Paenibacillus</taxon>
    </lineage>
</organism>
<dbReference type="PANTHER" id="PTHR43673:SF3">
    <property type="entry name" value="NAD(P)H NITROREDUCTASE YODC-RELATED"/>
    <property type="match status" value="1"/>
</dbReference>
<dbReference type="PANTHER" id="PTHR43673">
    <property type="entry name" value="NAD(P)H NITROREDUCTASE YDGI-RELATED"/>
    <property type="match status" value="1"/>
</dbReference>
<dbReference type="OrthoDB" id="9782629at2"/>
<reference evidence="4 5" key="1">
    <citation type="submission" date="2019-05" db="EMBL/GenBank/DDBJ databases">
        <authorList>
            <person name="Chen C."/>
        </authorList>
    </citation>
    <scope>NUCLEOTIDE SEQUENCE [LARGE SCALE GENOMIC DNA]</scope>
    <source>
        <strain evidence="4 5">HB172198</strain>
    </source>
</reference>
<dbReference type="EMBL" id="CP040396">
    <property type="protein sequence ID" value="QCT03717.1"/>
    <property type="molecule type" value="Genomic_DNA"/>
</dbReference>
<dbReference type="CDD" id="cd02137">
    <property type="entry name" value="MhqN-like"/>
    <property type="match status" value="1"/>
</dbReference>
<evidence type="ECO:0000313" key="4">
    <source>
        <dbReference type="EMBL" id="QCT03717.1"/>
    </source>
</evidence>
<keyword evidence="2" id="KW-0560">Oxidoreductase</keyword>
<dbReference type="KEGG" id="palo:E6C60_3006"/>
<dbReference type="Pfam" id="PF00881">
    <property type="entry name" value="Nitroreductase"/>
    <property type="match status" value="1"/>
</dbReference>
<evidence type="ECO:0000313" key="5">
    <source>
        <dbReference type="Proteomes" id="UP000300879"/>
    </source>
</evidence>
<gene>
    <name evidence="4" type="ORF">E6C60_3006</name>
</gene>
<evidence type="ECO:0000259" key="3">
    <source>
        <dbReference type="Pfam" id="PF00881"/>
    </source>
</evidence>
<dbReference type="Proteomes" id="UP000300879">
    <property type="component" value="Chromosome"/>
</dbReference>
<keyword evidence="5" id="KW-1185">Reference proteome</keyword>